<dbReference type="EMBL" id="KQ086167">
    <property type="protein sequence ID" value="KLO06990.1"/>
    <property type="molecule type" value="Genomic_DNA"/>
</dbReference>
<evidence type="ECO:0000313" key="4">
    <source>
        <dbReference type="Proteomes" id="UP000053477"/>
    </source>
</evidence>
<accession>A0A0H2R5D3</accession>
<dbReference type="InParanoid" id="A0A0H2R5D3"/>
<dbReference type="Proteomes" id="UP000053477">
    <property type="component" value="Unassembled WGS sequence"/>
</dbReference>
<reference evidence="3 4" key="1">
    <citation type="submission" date="2015-04" db="EMBL/GenBank/DDBJ databases">
        <title>Complete genome sequence of Schizopora paradoxa KUC8140, a cosmopolitan wood degrader in East Asia.</title>
        <authorList>
            <consortium name="DOE Joint Genome Institute"/>
            <person name="Min B."/>
            <person name="Park H."/>
            <person name="Jang Y."/>
            <person name="Kim J.-J."/>
            <person name="Kim K.H."/>
            <person name="Pangilinan J."/>
            <person name="Lipzen A."/>
            <person name="Riley R."/>
            <person name="Grigoriev I.V."/>
            <person name="Spatafora J.W."/>
            <person name="Choi I.-G."/>
        </authorList>
    </citation>
    <scope>NUCLEOTIDE SEQUENCE [LARGE SCALE GENOMIC DNA]</scope>
    <source>
        <strain evidence="3 4">KUC8140</strain>
    </source>
</reference>
<proteinExistence type="predicted"/>
<feature type="compositionally biased region" description="Low complexity" evidence="1">
    <location>
        <begin position="270"/>
        <end position="292"/>
    </location>
</feature>
<keyword evidence="4" id="KW-1185">Reference proteome</keyword>
<keyword evidence="2" id="KW-0812">Transmembrane</keyword>
<gene>
    <name evidence="3" type="ORF">SCHPADRAFT_1001977</name>
</gene>
<evidence type="ECO:0000313" key="3">
    <source>
        <dbReference type="EMBL" id="KLO06990.1"/>
    </source>
</evidence>
<evidence type="ECO:0000256" key="2">
    <source>
        <dbReference type="SAM" id="Phobius"/>
    </source>
</evidence>
<sequence>MPNKSSEAREIRISSGTGTLGRYIIHRWPKQSTEIRFFDANGRQTFFYGKGIYAESEPFRPPTTVDAFVTIDGLSCPLGRPCVLMSVSSSTPIASGTVSPSFTSASTVQQPSTSSTAVVNDGPPGISKSSSLLFGFLVTFLVLFVAFMACGMSSRRAMDRRRRRGLAGLSGGTDVKHVEMHRPPLWDVWISSGKACWRDMMPLSVKVIRREVPTTRPEDVPEPVAPLATSPIASPDYFPTYIASGRGIARVAGTPAFLSQPRRSPTQRQTTGTSSTNPNPNPNPNSTQNTNPRVPPTERSVVEEFIRPMQASWALLLRYVRIGRWGSDAVTREEGAASGGNDERAGEPVEALRVSVLIAMPAPSRSSKSVSGIDDDKPDGRLSGEFALGVLDVPWQASEGKDCTFG</sequence>
<keyword evidence="2" id="KW-0472">Membrane</keyword>
<keyword evidence="2" id="KW-1133">Transmembrane helix</keyword>
<evidence type="ECO:0000256" key="1">
    <source>
        <dbReference type="SAM" id="MobiDB-lite"/>
    </source>
</evidence>
<protein>
    <submittedName>
        <fullName evidence="3">Uncharacterized protein</fullName>
    </submittedName>
</protein>
<dbReference type="AlphaFoldDB" id="A0A0H2R5D3"/>
<feature type="region of interest" description="Disordered" evidence="1">
    <location>
        <begin position="255"/>
        <end position="298"/>
    </location>
</feature>
<name>A0A0H2R5D3_9AGAM</name>
<organism evidence="3 4">
    <name type="scientific">Schizopora paradoxa</name>
    <dbReference type="NCBI Taxonomy" id="27342"/>
    <lineage>
        <taxon>Eukaryota</taxon>
        <taxon>Fungi</taxon>
        <taxon>Dikarya</taxon>
        <taxon>Basidiomycota</taxon>
        <taxon>Agaricomycotina</taxon>
        <taxon>Agaricomycetes</taxon>
        <taxon>Hymenochaetales</taxon>
        <taxon>Schizoporaceae</taxon>
        <taxon>Schizopora</taxon>
    </lineage>
</organism>
<feature type="transmembrane region" description="Helical" evidence="2">
    <location>
        <begin position="132"/>
        <end position="154"/>
    </location>
</feature>